<proteinExistence type="predicted"/>
<dbReference type="EMBL" id="CAADRN010000194">
    <property type="protein sequence ID" value="VFU14867.1"/>
    <property type="molecule type" value="Genomic_DNA"/>
</dbReference>
<name>A0A485M227_9ZZZZ</name>
<reference evidence="1" key="1">
    <citation type="submission" date="2019-03" db="EMBL/GenBank/DDBJ databases">
        <authorList>
            <person name="Hao L."/>
        </authorList>
    </citation>
    <scope>NUCLEOTIDE SEQUENCE</scope>
</reference>
<gene>
    <name evidence="1" type="ORF">SCFA_2730004</name>
</gene>
<evidence type="ECO:0000313" key="1">
    <source>
        <dbReference type="EMBL" id="VFU14867.1"/>
    </source>
</evidence>
<sequence>MILDICIIVTPLSANPDTFPANHAKFIPSNTVNHTNPQPKVEVFTAHSPAIINNQ</sequence>
<dbReference type="AlphaFoldDB" id="A0A485M227"/>
<organism evidence="1">
    <name type="scientific">anaerobic digester metagenome</name>
    <dbReference type="NCBI Taxonomy" id="1263854"/>
    <lineage>
        <taxon>unclassified sequences</taxon>
        <taxon>metagenomes</taxon>
        <taxon>ecological metagenomes</taxon>
    </lineage>
</organism>
<protein>
    <submittedName>
        <fullName evidence="1">Uncharacterized protein</fullName>
    </submittedName>
</protein>
<accession>A0A485M227</accession>